<dbReference type="GO" id="GO:0016020">
    <property type="term" value="C:membrane"/>
    <property type="evidence" value="ECO:0007669"/>
    <property type="project" value="TreeGrafter"/>
</dbReference>
<evidence type="ECO:0000256" key="1">
    <source>
        <dbReference type="ARBA" id="ARBA00023098"/>
    </source>
</evidence>
<keyword evidence="2" id="KW-1133">Transmembrane helix</keyword>
<dbReference type="PROSITE" id="PS51635">
    <property type="entry name" value="PNPLA"/>
    <property type="match status" value="1"/>
</dbReference>
<organism evidence="4">
    <name type="scientific">viral metagenome</name>
    <dbReference type="NCBI Taxonomy" id="1070528"/>
    <lineage>
        <taxon>unclassified sequences</taxon>
        <taxon>metagenomes</taxon>
        <taxon>organismal metagenomes</taxon>
    </lineage>
</organism>
<dbReference type="GO" id="GO:0004806">
    <property type="term" value="F:triacylglycerol lipase activity"/>
    <property type="evidence" value="ECO:0007669"/>
    <property type="project" value="TreeGrafter"/>
</dbReference>
<feature type="domain" description="PNPLA" evidence="3">
    <location>
        <begin position="25"/>
        <end position="184"/>
    </location>
</feature>
<keyword evidence="1" id="KW-0443">Lipid metabolism</keyword>
<dbReference type="GO" id="GO:0005811">
    <property type="term" value="C:lipid droplet"/>
    <property type="evidence" value="ECO:0007669"/>
    <property type="project" value="TreeGrafter"/>
</dbReference>
<dbReference type="Gene3D" id="3.40.1090.10">
    <property type="entry name" value="Cytosolic phospholipase A2 catalytic domain"/>
    <property type="match status" value="1"/>
</dbReference>
<evidence type="ECO:0000313" key="4">
    <source>
        <dbReference type="EMBL" id="QHU16433.1"/>
    </source>
</evidence>
<dbReference type="GO" id="GO:0005737">
    <property type="term" value="C:cytoplasm"/>
    <property type="evidence" value="ECO:0007669"/>
    <property type="project" value="TreeGrafter"/>
</dbReference>
<dbReference type="InterPro" id="IPR016035">
    <property type="entry name" value="Acyl_Trfase/lysoPLipase"/>
</dbReference>
<dbReference type="GO" id="GO:0055088">
    <property type="term" value="P:lipid homeostasis"/>
    <property type="evidence" value="ECO:0007669"/>
    <property type="project" value="TreeGrafter"/>
</dbReference>
<sequence>MFNDYITNLMQNITKKDNSPTNIDLVLEGGANNGLYELGVLLFIKEMERKDYIKIERISGVSIGAYLGFHYFNDTLLCTLPSFEHIKDYFKEHLNIEQFNSIVKQDISNCTLETFDTIKLNKLFINSTNLKERKQELTSIYKTKEELYQCIVKSCFIPFLFNKEMTYKYNDKEYIDGLFPHIFNNRSENNKKILYISINQLKKFRFMFSSYREKNNCGRILEGILDAYTFFLYEKPTQLCSYVNQWGHIDYISLRCKQLFLICILFIVYCFTLLYHFIDPYFRNVVFYNIIHNLLEQCYKDFLLYYCF</sequence>
<evidence type="ECO:0000259" key="3">
    <source>
        <dbReference type="PROSITE" id="PS51635"/>
    </source>
</evidence>
<keyword evidence="2" id="KW-0812">Transmembrane</keyword>
<dbReference type="PANTHER" id="PTHR12406">
    <property type="entry name" value="CALCIUM-INDEPENDENT PHOSPHOLIPASE A2 IPLA2 -RELATED"/>
    <property type="match status" value="1"/>
</dbReference>
<accession>A0A6C0KGG8</accession>
<evidence type="ECO:0000256" key="2">
    <source>
        <dbReference type="SAM" id="Phobius"/>
    </source>
</evidence>
<feature type="transmembrane region" description="Helical" evidence="2">
    <location>
        <begin position="259"/>
        <end position="278"/>
    </location>
</feature>
<keyword evidence="2" id="KW-0472">Membrane</keyword>
<dbReference type="GO" id="GO:0019433">
    <property type="term" value="P:triglyceride catabolic process"/>
    <property type="evidence" value="ECO:0007669"/>
    <property type="project" value="TreeGrafter"/>
</dbReference>
<name>A0A6C0KGG8_9ZZZZ</name>
<dbReference type="EMBL" id="MN740882">
    <property type="protein sequence ID" value="QHU16433.1"/>
    <property type="molecule type" value="Genomic_DNA"/>
</dbReference>
<dbReference type="PANTHER" id="PTHR12406:SF38">
    <property type="entry name" value="PNPLA DOMAIN-CONTAINING PROTEIN"/>
    <property type="match status" value="1"/>
</dbReference>
<protein>
    <recommendedName>
        <fullName evidence="3">PNPLA domain-containing protein</fullName>
    </recommendedName>
</protein>
<dbReference type="Pfam" id="PF01734">
    <property type="entry name" value="Patatin"/>
    <property type="match status" value="1"/>
</dbReference>
<dbReference type="AlphaFoldDB" id="A0A6C0KGG8"/>
<dbReference type="SUPFAM" id="SSF52151">
    <property type="entry name" value="FabD/lysophospholipase-like"/>
    <property type="match status" value="1"/>
</dbReference>
<reference evidence="4" key="1">
    <citation type="journal article" date="2020" name="Nature">
        <title>Giant virus diversity and host interactions through global metagenomics.</title>
        <authorList>
            <person name="Schulz F."/>
            <person name="Roux S."/>
            <person name="Paez-Espino D."/>
            <person name="Jungbluth S."/>
            <person name="Walsh D.A."/>
            <person name="Denef V.J."/>
            <person name="McMahon K.D."/>
            <person name="Konstantinidis K.T."/>
            <person name="Eloe-Fadrosh E.A."/>
            <person name="Kyrpides N.C."/>
            <person name="Woyke T."/>
        </authorList>
    </citation>
    <scope>NUCLEOTIDE SEQUENCE</scope>
    <source>
        <strain evidence="4">GVMAG-S-3300011013-78</strain>
    </source>
</reference>
<dbReference type="InterPro" id="IPR002641">
    <property type="entry name" value="PNPLA_dom"/>
</dbReference>
<proteinExistence type="predicted"/>
<dbReference type="InterPro" id="IPR033562">
    <property type="entry name" value="PLPL"/>
</dbReference>